<evidence type="ECO:0000313" key="3">
    <source>
        <dbReference type="EMBL" id="CAD8835045.1"/>
    </source>
</evidence>
<feature type="coiled-coil region" evidence="1">
    <location>
        <begin position="317"/>
        <end position="344"/>
    </location>
</feature>
<sequence>MAQAILAECFTGVGIMPDFSPSSPPEDRSLQEQLLESDPVSRRLNELKSGLLVEAAEIETRLRQHVMELIVPTIRRQTLLEAKIKEAKATLESQVIEVAQCKKTNQDAEGKSQMIDSFRLELAKWDAERHTFEQKVASDLVNMASELDALRETLEKRSHHYSSVQRTLGDISGLITDGRAETAELRRYCVERLDTMRDDVFGLRDEFETRTTAVENFARELQDCHTRTSMSISKMQAETERVCHTGELNSEGIDKLWKEKSSVKSLEKSQHEMSELDKHVKGQVREMSQSFERLTSDVNAQIKTAVDFLGTSAATLMEDMKLKYKDETERINRKNQEVEKLVSEQVEGVSAISTHMVQLTERTNKSVREMTELVISSTQKNTATQDLETEVRLSRKLIKDVEDKAREQDHLLRRRDDALCLLLESQLLSAALERQDDQDRKNIALFGFKPDKHEADRGFMLPGLQGTPSSPWRMPRKKMGGGDSDQTVVSMDMRCLSCSGSSATVLAGFKLACLQYAPKPVEYKKTVFTRTDLIHQRTELLHQAKERLRGGVRESQAPVD</sequence>
<feature type="region of interest" description="Disordered" evidence="2">
    <location>
        <begin position="457"/>
        <end position="485"/>
    </location>
</feature>
<evidence type="ECO:0000256" key="1">
    <source>
        <dbReference type="SAM" id="Coils"/>
    </source>
</evidence>
<proteinExistence type="predicted"/>
<dbReference type="EMBL" id="HBFQ01013507">
    <property type="protein sequence ID" value="CAD8835045.1"/>
    <property type="molecule type" value="Transcribed_RNA"/>
</dbReference>
<reference evidence="3" key="1">
    <citation type="submission" date="2021-01" db="EMBL/GenBank/DDBJ databases">
        <authorList>
            <person name="Corre E."/>
            <person name="Pelletier E."/>
            <person name="Niang G."/>
            <person name="Scheremetjew M."/>
            <person name="Finn R."/>
            <person name="Kale V."/>
            <person name="Holt S."/>
            <person name="Cochrane G."/>
            <person name="Meng A."/>
            <person name="Brown T."/>
            <person name="Cohen L."/>
        </authorList>
    </citation>
    <scope>NUCLEOTIDE SEQUENCE</scope>
</reference>
<keyword evidence="1" id="KW-0175">Coiled coil</keyword>
<gene>
    <name evidence="3" type="ORF">NSCI0253_LOCUS9393</name>
</gene>
<organism evidence="3">
    <name type="scientific">Noctiluca scintillans</name>
    <name type="common">Sea sparkle</name>
    <name type="synonym">Red tide dinoflagellate</name>
    <dbReference type="NCBI Taxonomy" id="2966"/>
    <lineage>
        <taxon>Eukaryota</taxon>
        <taxon>Sar</taxon>
        <taxon>Alveolata</taxon>
        <taxon>Dinophyceae</taxon>
        <taxon>Noctilucales</taxon>
        <taxon>Noctilucaceae</taxon>
        <taxon>Noctiluca</taxon>
    </lineage>
</organism>
<protein>
    <submittedName>
        <fullName evidence="3">Uncharacterized protein</fullName>
    </submittedName>
</protein>
<accession>A0A7S0ZX06</accession>
<evidence type="ECO:0000256" key="2">
    <source>
        <dbReference type="SAM" id="MobiDB-lite"/>
    </source>
</evidence>
<name>A0A7S0ZX06_NOCSC</name>
<dbReference type="AlphaFoldDB" id="A0A7S0ZX06"/>